<sequence>MDHQASSKDEDLELHEGAADWIADYARGQPEEDQQFCECVAVLECGLVAARLNGIMEKSGNGAAWGCLRTGSPAASTSRAVNIMRERVQGGTGGADWWLRAEPGVVCEQLRRLRDGAGEAGW</sequence>
<name>A0A1V8SJN5_9PEZI</name>
<comment type="caution">
    <text evidence="1">The sequence shown here is derived from an EMBL/GenBank/DDBJ whole genome shotgun (WGS) entry which is preliminary data.</text>
</comment>
<accession>A0A1V8SJN5</accession>
<evidence type="ECO:0000313" key="2">
    <source>
        <dbReference type="Proteomes" id="UP000192596"/>
    </source>
</evidence>
<reference evidence="2" key="1">
    <citation type="submission" date="2017-03" db="EMBL/GenBank/DDBJ databases">
        <title>Genomes of endolithic fungi from Antarctica.</title>
        <authorList>
            <person name="Coleine C."/>
            <person name="Masonjones S."/>
            <person name="Stajich J.E."/>
        </authorList>
    </citation>
    <scope>NUCLEOTIDE SEQUENCE [LARGE SCALE GENOMIC DNA]</scope>
    <source>
        <strain evidence="2">CCFEE 5527</strain>
    </source>
</reference>
<dbReference type="EMBL" id="NAJO01000041">
    <property type="protein sequence ID" value="OQN99293.1"/>
    <property type="molecule type" value="Genomic_DNA"/>
</dbReference>
<evidence type="ECO:0000313" key="1">
    <source>
        <dbReference type="EMBL" id="OQN99293.1"/>
    </source>
</evidence>
<dbReference type="InParanoid" id="A0A1V8SJN5"/>
<protein>
    <submittedName>
        <fullName evidence="1">Uncharacterized protein</fullName>
    </submittedName>
</protein>
<dbReference type="Proteomes" id="UP000192596">
    <property type="component" value="Unassembled WGS sequence"/>
</dbReference>
<proteinExistence type="predicted"/>
<dbReference type="AlphaFoldDB" id="A0A1V8SJN5"/>
<gene>
    <name evidence="1" type="ORF">B0A48_15142</name>
</gene>
<organism evidence="1 2">
    <name type="scientific">Cryoendolithus antarcticus</name>
    <dbReference type="NCBI Taxonomy" id="1507870"/>
    <lineage>
        <taxon>Eukaryota</taxon>
        <taxon>Fungi</taxon>
        <taxon>Dikarya</taxon>
        <taxon>Ascomycota</taxon>
        <taxon>Pezizomycotina</taxon>
        <taxon>Dothideomycetes</taxon>
        <taxon>Dothideomycetidae</taxon>
        <taxon>Cladosporiales</taxon>
        <taxon>Cladosporiaceae</taxon>
        <taxon>Cryoendolithus</taxon>
    </lineage>
</organism>
<keyword evidence="2" id="KW-1185">Reference proteome</keyword>